<dbReference type="InterPro" id="IPR040848">
    <property type="entry name" value="AAA_lid_7"/>
</dbReference>
<feature type="compositionally biased region" description="Acidic residues" evidence="10">
    <location>
        <begin position="3706"/>
        <end position="3719"/>
    </location>
</feature>
<evidence type="ECO:0000256" key="6">
    <source>
        <dbReference type="ARBA" id="ARBA00022840"/>
    </source>
</evidence>
<evidence type="ECO:0000256" key="4">
    <source>
        <dbReference type="ARBA" id="ARBA00017143"/>
    </source>
</evidence>
<dbReference type="InterPro" id="IPR011704">
    <property type="entry name" value="ATPase_dyneun-rel_AAA"/>
</dbReference>
<evidence type="ECO:0000256" key="2">
    <source>
        <dbReference type="ARBA" id="ARBA00004642"/>
    </source>
</evidence>
<feature type="region of interest" description="Disordered" evidence="10">
    <location>
        <begin position="3637"/>
        <end position="4083"/>
    </location>
</feature>
<evidence type="ECO:0000313" key="13">
    <source>
        <dbReference type="Proteomes" id="UP000024404"/>
    </source>
</evidence>
<dbReference type="PIRSF" id="PIRSF010340">
    <property type="entry name" value="Midasin"/>
    <property type="match status" value="1"/>
</dbReference>
<evidence type="ECO:0000256" key="7">
    <source>
        <dbReference type="ARBA" id="ARBA00023186"/>
    </source>
</evidence>
<feature type="compositionally biased region" description="Basic and acidic residues" evidence="10">
    <location>
        <begin position="3909"/>
        <end position="3918"/>
    </location>
</feature>
<feature type="compositionally biased region" description="Acidic residues" evidence="10">
    <location>
        <begin position="3648"/>
        <end position="3659"/>
    </location>
</feature>
<reference evidence="12" key="2">
    <citation type="submission" date="2022-06" db="UniProtKB">
        <authorList>
            <consortium name="EnsemblMetazoa"/>
        </authorList>
    </citation>
    <scope>IDENTIFICATION</scope>
</reference>
<evidence type="ECO:0000256" key="5">
    <source>
        <dbReference type="ARBA" id="ARBA00022741"/>
    </source>
</evidence>
<dbReference type="SUPFAM" id="SSF52540">
    <property type="entry name" value="P-loop containing nucleoside triphosphate hydrolases"/>
    <property type="match status" value="6"/>
</dbReference>
<dbReference type="GO" id="GO:0005654">
    <property type="term" value="C:nucleoplasm"/>
    <property type="evidence" value="ECO:0007669"/>
    <property type="project" value="UniProtKB-SubCell"/>
</dbReference>
<dbReference type="Gene3D" id="3.40.50.410">
    <property type="entry name" value="von Willebrand factor, type A domain"/>
    <property type="match status" value="1"/>
</dbReference>
<dbReference type="InterPro" id="IPR012099">
    <property type="entry name" value="Midasin"/>
</dbReference>
<dbReference type="InterPro" id="IPR027417">
    <property type="entry name" value="P-loop_NTPase"/>
</dbReference>
<comment type="subcellular location">
    <subcellularLocation>
        <location evidence="1">Nucleus</location>
        <location evidence="1">Nucleolus</location>
    </subcellularLocation>
    <subcellularLocation>
        <location evidence="2">Nucleus</location>
        <location evidence="2">Nucleoplasm</location>
    </subcellularLocation>
</comment>
<dbReference type="PROSITE" id="PS00675">
    <property type="entry name" value="SIGMA54_INTERACT_1"/>
    <property type="match status" value="1"/>
</dbReference>
<protein>
    <recommendedName>
        <fullName evidence="4 9">Midasin</fullName>
    </recommendedName>
</protein>
<keyword evidence="13" id="KW-1185">Reference proteome</keyword>
<comment type="similarity">
    <text evidence="3 9">Belongs to the midasin family.</text>
</comment>
<feature type="domain" description="VWFA" evidence="11">
    <location>
        <begin position="4212"/>
        <end position="4353"/>
    </location>
</feature>
<keyword evidence="8 9" id="KW-0539">Nucleus</keyword>
<name>A0A8R1XP29_ONCVO</name>
<dbReference type="Gene3D" id="3.40.50.300">
    <property type="entry name" value="P-loop containing nucleotide triphosphate hydrolases"/>
    <property type="match status" value="6"/>
</dbReference>
<keyword evidence="5 9" id="KW-0547">Nucleotide-binding</keyword>
<dbReference type="InterPro" id="IPR003593">
    <property type="entry name" value="AAA+_ATPase"/>
</dbReference>
<dbReference type="GO" id="GO:0000055">
    <property type="term" value="P:ribosomal large subunit export from nucleus"/>
    <property type="evidence" value="ECO:0007669"/>
    <property type="project" value="TreeGrafter"/>
</dbReference>
<dbReference type="SUPFAM" id="SSF53300">
    <property type="entry name" value="vWA-like"/>
    <property type="match status" value="1"/>
</dbReference>
<dbReference type="Pfam" id="PF07728">
    <property type="entry name" value="AAA_5"/>
    <property type="match status" value="5"/>
</dbReference>
<evidence type="ECO:0000256" key="3">
    <source>
        <dbReference type="ARBA" id="ARBA00007188"/>
    </source>
</evidence>
<keyword evidence="6 9" id="KW-0067">ATP-binding</keyword>
<sequence>MKIKKTKKRKRKLLLTDEAENTTPEKILRNKKMEEETGSVADDFIPDVMPTRVAYREQLEIGIRNRLLILLQGPIGCGKTSIVREVAHNMKLPCRAVQMGEQIDSKTLFGTFHCLDVPGEFCWKQSTFTKYILDKGIILLEDIDCASVDLISQIIDLCNNREARVTSGETIRMHDEAYIVATMRCTKEERSFRSADIELLLTSIPFEISLPPFTNKELHRAICILCKRVAPIAQKLINLFDELINSSANQINGRKLGATDLLKACKRINDLDDLSDPVAVFHELIDCWAFHCRRQEDIIALSEIIANNLSLNHEQLTYQLNLRLPEISITQTSMKCGRVSLQRNRSTITRESKVINFGITRNVCQLLEQIAVCVNRMEPVLLVGETGVGKTAIVQLLADRIGTTLRVVNLSQHSDSSDLIGGYKPVSIPYLLKPLKKEFDELFASTFDSARNEKFLRHLEMCLSNGRYSDYAKLIMETARRTLKMSKEHKSLKLWANLFVRAERCAESLKASAVSFAYVRGAVAEAAERGEWLLVDEINLATPECLDSVVRLIEDPETRHSDFRLFACMNPASDVGKRNLPAGIRSRFTEIFVHETTEMEQLHIIAQAYLPSFDVAKLSAVLELYQTLRITFPGKYSLRTLCRALAFTAENIFGSDARNIYEAVSMSFMSDLTAEAQIVVGKLIQSKMSKVTLGKMKTKFTDNRIEVEGYWIEKGNVEPQDDPSYVCTASVRKNLAQLARVVCSGKFPVLLEGETSCGKTAMVIHLAKITGNTIIRINNHEHTDLQEYIGSYVPDGDGRFVFVEGPLVKAARNGHWIILDELNLAPTDVIEALNRLLDDNRELFISETNTVVKANPQFRLFATQNPVCTYAGRKRLSRALLNRFVVLRFDQLPYNELAKMVIVSCKIAPSAAQAMVSVFCDLRAQRSAVGVFSASDGLMTLRDLFRWGKRLAGSDQNDWRQCLAEHGFLLLGARCRNAVDVECVKKILEKNLKYQINVERLFANDSPYLPLEFRSSIAVNNIVLTDTIRRMLVLVSQSWHFDEPVLIIGETGCGKTTVAQMLAKEKLLSLNCHQRTEAADFLGSLRPVGEGKFKWIDGIVVQAMKEGRPLLIDEISLASDSVLERLNPLLEPSRSLFLNDGGLSGGEVRAKSGFNVVATMNPGGDYGKKELSKALRNRFTEIWCPSNVSGDDLIAIVDQLLSKAALLDTNDLRLKISKCIVQFVLWFDSKFSHVLRSTMTIRDIVAISHLVTATLSRSNSPSVSIYHAFSATLFDAFGTLSTRISLDCDVLKKKATDKLYQIMQQELGNICDVASLLLPVALHFDEKESRSLIVGDFSIPFGPSKRFMPKNFTFKAPTCKQNIFRLARGLTVDKPILLEGPPGCGKSSTVVALAAVTGHALTRLNLSEQTDLADLFGCDVPIVSSDGTPSFIWRDGPILHAIKTGQWVLLDEMNLASQSVLEGLNACFDHRHHLFIPELNRTFDIGVGDNKTRFFACQNPCSQGGNRRKLPKSFVNRFTSIYVAEMDGSDFFEIIRSSFGSVLVDDVIQCMVDVNSSIANLMAEDPQFLRRGSPFEFNLRDLLRWAQLTVDNNGDVAYGFDLLYIWRLRSNIDRQKMRSLFHKCFKFECIEAVASLSLIDEYVRIGKVELKRSDAFHGRQNMKLLSSQMKLLDKLAVCVKMNWLTLIVGKSGSGKSTTIGILASLLGKELYTIHLTSESDSLELLGSFEQVTDYINFASIKQHCLNLLQQFPDLSNDVNNAEDILTLRMALQSAMLLVDEDIATKLSKYDNELSNSKMRFEWLNSRFVDAFINGYWILIENVNCCSAAVLDRLNACLESNGELNLQECGDGTSIVKAHNDFRVFFTMDDDYGSVSRAMRNRSVELYLLADDSAWFKVAQDLVNMVMDTENQDIVRVTSAVMQACEKLSCWELLKLKTFLKEKHMDFENAIKHFKITMNEEVMEIDENEEETFMVYPTVDVDFATTYSKWKVQVWSHVSHRDWILGVLWATFCIPFKQLKIAEMVELFKYADKKTKDKVIETIQNLKQNMTLDYDERFDGSLTLRITKSPDTYVDNDRFIIGMCALWAKFSLGKISIEKGSAADMSNLFAKKKIRSDQLPSSAISYLKELLNELYANISKFSSANSAVSDSCSILWNIVLFVKTCHQRMDLRSACAPLHLAWQRLNDPSYSNIWRQWSTGLCSAATAIDKVWMTDKKASERYSNFHKSCSFFELFRSYDEWRKYQDELENLTINSATVDKENCSIEQDIDQIGKCITDKSSVLSVALKLMRDIYCGFAILNNRNGKQILLEFLSISAHHPIDLCRLAWLNIKDENWSQIACFTQYLCSDFVVGEIAIACKNSDLAWVTLGTELFSSVWRSMGFQLSSQEITLAQHGNFPMEQKHLCAYFWKIGVHLKSFKLKYREKLLTMIDHFESLLDSPSSLNSSSDVTLLSLMRRLEIITCALLPLSVPAKNCIDPVMNDEMNFNYLMNKKKLLENIIGVLQSYQGIISGQTDLALFSNSMHPFISSLLNTYNSVVKELENYAHNTVSFRPRYTDFPLLATTMNSFLETVLEQHRTFSVIDLDHLDCLSDDNVRMTVAQIDTFLTSIQSFYNKIFSEYSAFTDIVCPFFMFLNILVATVSYKRFHMIQLMNLRNLIIAYNFPAKFPIEWNCLNNLPESDILYKWCISEKTIMPKRLQKELIALCLQKYKRDMECFADPKEIMVKEIIEWIRNEWSKWFEANTEKQDKTYIYRKSRKHEEELDEDDIKVRELLPDFSTFDDEQDSCEEPAFFAPPSTSFIDSDSLTEILYQLVSEKYICGYDGHMALAWMMDTASSCGLVNDLVDSKIFVYNLHALNQLDLSEDIQIVDVYRKNSRSELGKCIVAMKLLIKRVYWLKEKWPEMTVLDGILQRVHKILSTSMATPQMQFAALLERLLAEADLWEKVADRNHSLVNELEELRHLLVKWRKMEVLCWNNLLEQVQTDCRAQTLLMSWPLFEALDKVDKSDDEILAMTIEWMQNSTIIDFKARLVTAELLIKFIKLTKNCMRDKLCQRLKSVVAYFRFFDTIIEKKLDAQKEPIEKQLNDFVKIMKYNDLNLWSVKASAQKAHKQLFRLLKQFRLSGNDLIAPLLDEIPPMLPTTDHETKVTFANDRIIPCNDFYAKRAVDLTLKIATHFMDDMHFDDIQELTEFVKCCNDLIRKDIRYEGDDSEKEKQQGRALSERQKAIARLFKNSVAVGLSSRKGLTVNAEQLTANVVAGMSEDDTMLTKFIRHGGASRNIVLKNFHKPNTQIGAKTMSQLKGLTEFILNELYLCHQTVTSLRETLKTMDKAKKMLLNYLENVKDVKQPYLCGQQWLHRLQQLKYSTFKFNSFLEFMRTKLENAPECNTDSEENMIIKFSGIQDTQLSQLYKQHQEYDVTLDAIRKTQDAAVRILETIKWSLFNSVDCENIAIWKSSDISRTIDIVKSESTDINSHLSRISSVMAEEVEEAMGILHEILEALPNPTNVQETIQNISWERIQALLIIIQNTYKQAMSIDLDNSRFMDILRQLMNLLRNLSFDKPTEAIWNLCVQLSDDKGSMECDSLEQVISINSTLCELLSFIVDVVENSAIELAKYYMHFEAMTAALLEKGYVNPIPKPQKESSEKDEGELQSSEDDIAGLGDAKGEKDVGDDIDETGQVEGLKGDEENVDEGTDKNGDDSTPLDMDDDFGGCLEDIDREQHGDSEESGEDEDNEPDTNMEMGDVNQSEEDKLDPDLWDQNDDNEKELVEGSEGANKATDNMGANNDEGDSENDKNNKDANNADDDKNNEDVDDDDDDDLENVDERELLDSGVDNQDPKQSDERNDSNDNENKLEDDMENVMNDKLDEDEDQSDDNIEEELQTEMTEKNDEEMQENLLNETTDATVEELNKNDDEVLKGGAGGMEKGAVEDNMDKNSISNPNVMDEDEENMKENDSRTEMDNEGKNGCGESKDDDISNEKPENVKKDDKKSEKEKKLADDITDITIQEILPSEGEQKDEEGPEFGYNNENNSSLREQIVIDKSSVEEARNSKGNRDQLKDLKNISAEGDEKMMEDDNTEDRQEVNENDLIDADIWNSDFHNSIIHSSTDFYHLVEQSVSTSNLLDAEEVVSSSADAEERWNRISDSISVLAAELSENLRMIIEPTVASRFEGDYRTGKRLNMRRLIAYIASGYRKDKIWLRRTKKAQHNYQILIAVDDSASMHDNQIKLKACQSVAMIESGLRRLEIGQLAICKFGASVKMISDFGNYGDSGLGGKLINELNFDQDRTDLVNLLKCSKKIFERARGRERNNQMLIIVSDGRGVLADGVETTKKALAELHADQVTVLFVAIDNGEKSIVDMKVAEFTIDGNVNLIPYLQKFPFPFYVVVGHVAMLPATIGDAVRQWFELTARDS</sequence>
<dbReference type="GO" id="GO:0016887">
    <property type="term" value="F:ATP hydrolysis activity"/>
    <property type="evidence" value="ECO:0007669"/>
    <property type="project" value="InterPro"/>
</dbReference>
<feature type="compositionally biased region" description="Basic and acidic residues" evidence="10">
    <location>
        <begin position="3837"/>
        <end position="3856"/>
    </location>
</feature>
<feature type="compositionally biased region" description="Basic and acidic residues" evidence="10">
    <location>
        <begin position="4044"/>
        <end position="4063"/>
    </location>
</feature>
<dbReference type="Proteomes" id="UP000024404">
    <property type="component" value="Unassembled WGS sequence"/>
</dbReference>
<feature type="compositionally biased region" description="Acidic residues" evidence="10">
    <location>
        <begin position="3727"/>
        <end position="3739"/>
    </location>
</feature>
<evidence type="ECO:0000256" key="10">
    <source>
        <dbReference type="SAM" id="MobiDB-lite"/>
    </source>
</evidence>
<dbReference type="Pfam" id="PF17867">
    <property type="entry name" value="AAA_lid_7"/>
    <property type="match status" value="3"/>
</dbReference>
<evidence type="ECO:0000256" key="8">
    <source>
        <dbReference type="ARBA" id="ARBA00023242"/>
    </source>
</evidence>
<keyword evidence="7 9" id="KW-0143">Chaperone</keyword>
<dbReference type="InterPro" id="IPR036465">
    <property type="entry name" value="vWFA_dom_sf"/>
</dbReference>
<dbReference type="GO" id="GO:0005524">
    <property type="term" value="F:ATP binding"/>
    <property type="evidence" value="ECO:0007669"/>
    <property type="project" value="UniProtKB-KW"/>
</dbReference>
<feature type="compositionally biased region" description="Basic and acidic residues" evidence="10">
    <location>
        <begin position="3684"/>
        <end position="3700"/>
    </location>
</feature>
<dbReference type="GO" id="GO:0030687">
    <property type="term" value="C:preribosome, large subunit precursor"/>
    <property type="evidence" value="ECO:0007669"/>
    <property type="project" value="TreeGrafter"/>
</dbReference>
<dbReference type="InterPro" id="IPR002035">
    <property type="entry name" value="VWF_A"/>
</dbReference>
<dbReference type="InterPro" id="IPR025662">
    <property type="entry name" value="Sigma_54_int_dom_ATP-bd_1"/>
</dbReference>
<dbReference type="SMART" id="SM00382">
    <property type="entry name" value="AAA"/>
    <property type="match status" value="6"/>
</dbReference>
<feature type="compositionally biased region" description="Basic and acidic residues" evidence="10">
    <location>
        <begin position="3952"/>
        <end position="4000"/>
    </location>
</feature>
<dbReference type="CDD" id="cd00009">
    <property type="entry name" value="AAA"/>
    <property type="match status" value="2"/>
</dbReference>
<accession>A0A8R1XP29</accession>
<feature type="compositionally biased region" description="Acidic residues" evidence="10">
    <location>
        <begin position="3812"/>
        <end position="3823"/>
    </location>
</feature>
<evidence type="ECO:0000259" key="11">
    <source>
        <dbReference type="PROSITE" id="PS50234"/>
    </source>
</evidence>
<organism evidence="12 13">
    <name type="scientific">Onchocerca volvulus</name>
    <dbReference type="NCBI Taxonomy" id="6282"/>
    <lineage>
        <taxon>Eukaryota</taxon>
        <taxon>Metazoa</taxon>
        <taxon>Ecdysozoa</taxon>
        <taxon>Nematoda</taxon>
        <taxon>Chromadorea</taxon>
        <taxon>Rhabditida</taxon>
        <taxon>Spirurina</taxon>
        <taxon>Spiruromorpha</taxon>
        <taxon>Filarioidea</taxon>
        <taxon>Onchocercidae</taxon>
        <taxon>Onchocerca</taxon>
    </lineage>
</organism>
<dbReference type="OMA" id="GRERNNQ"/>
<comment type="function">
    <text evidence="9">Nuclear chaperone required for maturation and nuclear export of pre-60S ribosome subunits.</text>
</comment>
<dbReference type="PROSITE" id="PS50234">
    <property type="entry name" value="VWFA"/>
    <property type="match status" value="1"/>
</dbReference>
<feature type="compositionally biased region" description="Acidic residues" evidence="10">
    <location>
        <begin position="3748"/>
        <end position="3766"/>
    </location>
</feature>
<feature type="compositionally biased region" description="Acidic residues" evidence="10">
    <location>
        <begin position="3867"/>
        <end position="3883"/>
    </location>
</feature>
<dbReference type="FunFam" id="3.40.50.300:FF:000142">
    <property type="entry name" value="Midasin"/>
    <property type="match status" value="3"/>
</dbReference>
<reference evidence="13" key="1">
    <citation type="submission" date="2013-10" db="EMBL/GenBank/DDBJ databases">
        <title>Genome sequencing of Onchocerca volvulus.</title>
        <authorList>
            <person name="Cotton J."/>
            <person name="Tsai J."/>
            <person name="Stanley E."/>
            <person name="Tracey A."/>
            <person name="Holroyd N."/>
            <person name="Lustigman S."/>
            <person name="Berriman M."/>
        </authorList>
    </citation>
    <scope>NUCLEOTIDE SEQUENCE</scope>
</reference>
<dbReference type="PANTHER" id="PTHR48103">
    <property type="entry name" value="MIDASIN-RELATED"/>
    <property type="match status" value="1"/>
</dbReference>
<evidence type="ECO:0000256" key="1">
    <source>
        <dbReference type="ARBA" id="ARBA00004604"/>
    </source>
</evidence>
<evidence type="ECO:0000256" key="9">
    <source>
        <dbReference type="PIRNR" id="PIRNR010340"/>
    </source>
</evidence>
<dbReference type="InterPro" id="IPR041190">
    <property type="entry name" value="Midasin_AAA_lid_5"/>
</dbReference>
<dbReference type="PANTHER" id="PTHR48103:SF2">
    <property type="entry name" value="MIDASIN"/>
    <property type="match status" value="1"/>
</dbReference>
<proteinExistence type="inferred from homology"/>
<dbReference type="EnsemblMetazoa" id="OVOC12265.1">
    <property type="protein sequence ID" value="OVOC12265.1"/>
    <property type="gene ID" value="WBGene00249074"/>
</dbReference>
<dbReference type="Pfam" id="PF17865">
    <property type="entry name" value="AAA_lid_5"/>
    <property type="match status" value="1"/>
</dbReference>
<dbReference type="GO" id="GO:0005730">
    <property type="term" value="C:nucleolus"/>
    <property type="evidence" value="ECO:0007669"/>
    <property type="project" value="UniProtKB-SubCell"/>
</dbReference>
<evidence type="ECO:0000313" key="12">
    <source>
        <dbReference type="EnsemblMetazoa" id="OVOC12265.1"/>
    </source>
</evidence>
<dbReference type="EMBL" id="CMVM020000413">
    <property type="status" value="NOT_ANNOTATED_CDS"/>
    <property type="molecule type" value="Genomic_DNA"/>
</dbReference>
<dbReference type="GO" id="GO:0000027">
    <property type="term" value="P:ribosomal large subunit assembly"/>
    <property type="evidence" value="ECO:0007669"/>
    <property type="project" value="InterPro"/>
</dbReference>